<evidence type="ECO:0000313" key="15">
    <source>
        <dbReference type="EMBL" id="CZV62414.1"/>
    </source>
</evidence>
<comment type="catalytic activity">
    <reaction evidence="1 14">
        <text>dTDP-4-dehydro-6-deoxy-alpha-D-glucose = dTDP-4-dehydro-beta-L-rhamnose</text>
        <dbReference type="Rhea" id="RHEA:16969"/>
        <dbReference type="ChEBI" id="CHEBI:57649"/>
        <dbReference type="ChEBI" id="CHEBI:62830"/>
        <dbReference type="EC" id="5.1.3.13"/>
    </reaction>
</comment>
<dbReference type="PANTHER" id="PTHR21047:SF2">
    <property type="entry name" value="THYMIDINE DIPHOSPHO-4-KETO-RHAMNOSE 3,5-EPIMERASE"/>
    <property type="match status" value="1"/>
</dbReference>
<evidence type="ECO:0000256" key="1">
    <source>
        <dbReference type="ARBA" id="ARBA00001298"/>
    </source>
</evidence>
<evidence type="ECO:0000256" key="7">
    <source>
        <dbReference type="ARBA" id="ARBA00012098"/>
    </source>
</evidence>
<comment type="subunit">
    <text evidence="6 14">Homodimer.</text>
</comment>
<evidence type="ECO:0000256" key="13">
    <source>
        <dbReference type="PIRSR" id="PIRSR600888-3"/>
    </source>
</evidence>
<evidence type="ECO:0000256" key="3">
    <source>
        <dbReference type="ARBA" id="ARBA00004781"/>
    </source>
</evidence>
<feature type="active site" description="Proton donor" evidence="12">
    <location>
        <position position="132"/>
    </location>
</feature>
<evidence type="ECO:0000256" key="9">
    <source>
        <dbReference type="ARBA" id="ARBA00022985"/>
    </source>
</evidence>
<dbReference type="InterPro" id="IPR011051">
    <property type="entry name" value="RmlC_Cupin_sf"/>
</dbReference>
<dbReference type="GO" id="GO:0009103">
    <property type="term" value="P:lipopolysaccharide biosynthetic process"/>
    <property type="evidence" value="ECO:0007669"/>
    <property type="project" value="UniProtKB-KW"/>
</dbReference>
<evidence type="ECO:0000256" key="2">
    <source>
        <dbReference type="ARBA" id="ARBA00001997"/>
    </source>
</evidence>
<dbReference type="EC" id="5.1.3.13" evidence="7 14"/>
<keyword evidence="9" id="KW-0448">Lipopolysaccharide biosynthesis</keyword>
<proteinExistence type="inferred from homology"/>
<evidence type="ECO:0000256" key="5">
    <source>
        <dbReference type="ARBA" id="ARBA00010154"/>
    </source>
</evidence>
<dbReference type="Gene3D" id="2.60.120.10">
    <property type="entry name" value="Jelly Rolls"/>
    <property type="match status" value="1"/>
</dbReference>
<evidence type="ECO:0000256" key="10">
    <source>
        <dbReference type="ARBA" id="ARBA00023235"/>
    </source>
</evidence>
<evidence type="ECO:0000256" key="11">
    <source>
        <dbReference type="ARBA" id="ARBA00023277"/>
    </source>
</evidence>
<comment type="pathway">
    <text evidence="4">Bacterial outer membrane biogenesis; LPS O-antigen biosynthesis.</text>
</comment>
<feature type="active site" description="Proton acceptor" evidence="12">
    <location>
        <position position="62"/>
    </location>
</feature>
<evidence type="ECO:0000256" key="12">
    <source>
        <dbReference type="PIRSR" id="PIRSR600888-1"/>
    </source>
</evidence>
<dbReference type="InterPro" id="IPR000888">
    <property type="entry name" value="RmlC-like"/>
</dbReference>
<dbReference type="FunFam" id="2.60.120.10:FF:000051">
    <property type="entry name" value="dTDP-4-dehydrorhamnose 3,5-epimerase"/>
    <property type="match status" value="1"/>
</dbReference>
<dbReference type="RefSeq" id="WP_063144508.1">
    <property type="nucleotide sequence ID" value="NZ_FJXR01000016.1"/>
</dbReference>
<dbReference type="GO" id="GO:0005829">
    <property type="term" value="C:cytosol"/>
    <property type="evidence" value="ECO:0007669"/>
    <property type="project" value="TreeGrafter"/>
</dbReference>
<dbReference type="AlphaFoldDB" id="A0A144MHX2"/>
<accession>A0A144MHX2</accession>
<feature type="site" description="Participates in a stacking interaction with the thymidine ring of dTDP-4-oxo-6-deoxyglucose" evidence="13">
    <location>
        <position position="138"/>
    </location>
</feature>
<name>A0A144MHX2_ENTCL</name>
<evidence type="ECO:0000256" key="4">
    <source>
        <dbReference type="ARBA" id="ARBA00005125"/>
    </source>
</evidence>
<dbReference type="GO" id="GO:0008830">
    <property type="term" value="F:dTDP-4-dehydrorhamnose 3,5-epimerase activity"/>
    <property type="evidence" value="ECO:0007669"/>
    <property type="project" value="UniProtKB-UniRule"/>
</dbReference>
<evidence type="ECO:0000256" key="14">
    <source>
        <dbReference type="RuleBase" id="RU364069"/>
    </source>
</evidence>
<comment type="function">
    <text evidence="2 14">Catalyzes the epimerization of the C3' and C5'positions of dTDP-6-deoxy-D-xylo-4-hexulose, forming dTDP-6-deoxy-L-lyxo-4-hexulose.</text>
</comment>
<gene>
    <name evidence="15" type="primary">rfbC</name>
    <name evidence="15" type="ORF">SAMEA2273318_02827</name>
</gene>
<dbReference type="Pfam" id="PF00908">
    <property type="entry name" value="dTDP_sugar_isom"/>
    <property type="match status" value="1"/>
</dbReference>
<keyword evidence="10 14" id="KW-0413">Isomerase</keyword>
<evidence type="ECO:0000256" key="6">
    <source>
        <dbReference type="ARBA" id="ARBA00011738"/>
    </source>
</evidence>
<keyword evidence="11" id="KW-0119">Carbohydrate metabolism</keyword>
<evidence type="ECO:0000313" key="16">
    <source>
        <dbReference type="Proteomes" id="UP000076008"/>
    </source>
</evidence>
<dbReference type="CDD" id="cd00438">
    <property type="entry name" value="cupin_RmlC"/>
    <property type="match status" value="1"/>
</dbReference>
<organism evidence="15 16">
    <name type="scientific">Enterobacter cloacae</name>
    <dbReference type="NCBI Taxonomy" id="550"/>
    <lineage>
        <taxon>Bacteria</taxon>
        <taxon>Pseudomonadati</taxon>
        <taxon>Pseudomonadota</taxon>
        <taxon>Gammaproteobacteria</taxon>
        <taxon>Enterobacterales</taxon>
        <taxon>Enterobacteriaceae</taxon>
        <taxon>Enterobacter</taxon>
        <taxon>Enterobacter cloacae complex</taxon>
    </lineage>
</organism>
<evidence type="ECO:0000256" key="8">
    <source>
        <dbReference type="ARBA" id="ARBA00019595"/>
    </source>
</evidence>
<protein>
    <recommendedName>
        <fullName evidence="8 14">dTDP-4-dehydrorhamnose 3,5-epimerase</fullName>
        <ecNumber evidence="7 14">5.1.3.13</ecNumber>
    </recommendedName>
    <alternativeName>
        <fullName evidence="14">Thymidine diphospho-4-keto-rhamnose 3,5-epimerase</fullName>
    </alternativeName>
</protein>
<dbReference type="InterPro" id="IPR014710">
    <property type="entry name" value="RmlC-like_jellyroll"/>
</dbReference>
<sequence>MNIIKTEIPEVLIFEPKVFGDERGFFMESFNQKTFEDAVGQKIDFVQDNHSKSSKGVLRGLHYQKEPYAQGKLVRCVAGAVFDVAVDIRNNSPTFGKWVGVHLSAENKRQLWIPKGFAHGFLTLEDNTEFLYKTTDYYHPESEGSILWNDEQIGINWPKEDNLILSNKDKDAPLMSFLIKSKII</sequence>
<dbReference type="NCBIfam" id="TIGR01221">
    <property type="entry name" value="rmlC"/>
    <property type="match status" value="1"/>
</dbReference>
<comment type="similarity">
    <text evidence="5 14">Belongs to the dTDP-4-dehydrorhamnose 3,5-epimerase family.</text>
</comment>
<comment type="pathway">
    <text evidence="3 14">Carbohydrate biosynthesis; dTDP-L-rhamnose biosynthesis.</text>
</comment>
<dbReference type="Proteomes" id="UP000076008">
    <property type="component" value="Unassembled WGS sequence"/>
</dbReference>
<dbReference type="PANTHER" id="PTHR21047">
    <property type="entry name" value="DTDP-6-DEOXY-D-GLUCOSE-3,5 EPIMERASE"/>
    <property type="match status" value="1"/>
</dbReference>
<dbReference type="UniPathway" id="UPA00124"/>
<dbReference type="SUPFAM" id="SSF51182">
    <property type="entry name" value="RmlC-like cupins"/>
    <property type="match status" value="1"/>
</dbReference>
<dbReference type="EMBL" id="FJXR01000016">
    <property type="protein sequence ID" value="CZV62414.1"/>
    <property type="molecule type" value="Genomic_DNA"/>
</dbReference>
<reference evidence="15 16" key="1">
    <citation type="submission" date="2016-03" db="EMBL/GenBank/DDBJ databases">
        <authorList>
            <consortium name="Pathogen Informatics"/>
        </authorList>
    </citation>
    <scope>NUCLEOTIDE SEQUENCE [LARGE SCALE GENOMIC DNA]</scope>
    <source>
        <strain evidence="16">e1252</strain>
    </source>
</reference>
<dbReference type="GO" id="GO:0019305">
    <property type="term" value="P:dTDP-rhamnose biosynthetic process"/>
    <property type="evidence" value="ECO:0007669"/>
    <property type="project" value="UniProtKB-UniRule"/>
</dbReference>